<accession>A0A7D3XEP4</accession>
<organism evidence="2 3">
    <name type="scientific">Tenuifilum thalassicum</name>
    <dbReference type="NCBI Taxonomy" id="2590900"/>
    <lineage>
        <taxon>Bacteria</taxon>
        <taxon>Pseudomonadati</taxon>
        <taxon>Bacteroidota</taxon>
        <taxon>Bacteroidia</taxon>
        <taxon>Bacteroidales</taxon>
        <taxon>Tenuifilaceae</taxon>
        <taxon>Tenuifilum</taxon>
    </lineage>
</organism>
<name>A0A7D3XEP4_9BACT</name>
<dbReference type="SUPFAM" id="SSF52172">
    <property type="entry name" value="CheY-like"/>
    <property type="match status" value="1"/>
</dbReference>
<evidence type="ECO:0000313" key="2">
    <source>
        <dbReference type="EMBL" id="QKG80147.1"/>
    </source>
</evidence>
<evidence type="ECO:0000313" key="3">
    <source>
        <dbReference type="Proteomes" id="UP000500961"/>
    </source>
</evidence>
<sequence length="176" mass="20635">MGVIDKIKNSVVIYIVDYSIEWSELLENGIDCGELVEIKKFSTGEDFIEYITNTRLNKRKTHIVLLGYSFYDEKNQTLMNGIEILEAIKRFKPFFKVIMLANEDEQEYGGYVKKIGVEAIVNKDDNALLRINNYAAILRSRHAIEYRKKDLKRVLFFWITLLVLLSITYFFMNNTP</sequence>
<dbReference type="Proteomes" id="UP000500961">
    <property type="component" value="Chromosome"/>
</dbReference>
<gene>
    <name evidence="2" type="ORF">FHG85_07695</name>
</gene>
<dbReference type="Gene3D" id="3.40.50.2300">
    <property type="match status" value="1"/>
</dbReference>
<reference evidence="2 3" key="1">
    <citation type="submission" date="2019-07" db="EMBL/GenBank/DDBJ databases">
        <title>Thalassofilum flectens gen. nov., sp. nov., a novel moderate thermophilic anaerobe from a shallow sea hot spring in Kunashir Island (Russia), representing a new family in the order Bacteroidales, and proposal of Thalassofilacea fam. nov.</title>
        <authorList>
            <person name="Kochetkova T.V."/>
            <person name="Podosokorskaya O.A."/>
            <person name="Novikov A."/>
            <person name="Elcheninov A.G."/>
            <person name="Toshchakov S.V."/>
            <person name="Kublanov I.V."/>
        </authorList>
    </citation>
    <scope>NUCLEOTIDE SEQUENCE [LARGE SCALE GENOMIC DNA]</scope>
    <source>
        <strain evidence="2 3">38-H</strain>
    </source>
</reference>
<keyword evidence="1" id="KW-1133">Transmembrane helix</keyword>
<evidence type="ECO:0000256" key="1">
    <source>
        <dbReference type="SAM" id="Phobius"/>
    </source>
</evidence>
<dbReference type="InterPro" id="IPR011006">
    <property type="entry name" value="CheY-like_superfamily"/>
</dbReference>
<keyword evidence="1" id="KW-0472">Membrane</keyword>
<feature type="transmembrane region" description="Helical" evidence="1">
    <location>
        <begin position="154"/>
        <end position="172"/>
    </location>
</feature>
<dbReference type="AlphaFoldDB" id="A0A7D3XEP4"/>
<dbReference type="RefSeq" id="WP_173074609.1">
    <property type="nucleotide sequence ID" value="NZ_CP041345.1"/>
</dbReference>
<keyword evidence="1" id="KW-0812">Transmembrane</keyword>
<dbReference type="EMBL" id="CP041345">
    <property type="protein sequence ID" value="QKG80147.1"/>
    <property type="molecule type" value="Genomic_DNA"/>
</dbReference>
<protein>
    <submittedName>
        <fullName evidence="2">Response regulator transcription factor</fullName>
    </submittedName>
</protein>
<keyword evidence="3" id="KW-1185">Reference proteome</keyword>
<dbReference type="KEGG" id="ttz:FHG85_07695"/>
<proteinExistence type="predicted"/>